<comment type="caution">
    <text evidence="1">The sequence shown here is derived from an EMBL/GenBank/DDBJ whole genome shotgun (WGS) entry which is preliminary data.</text>
</comment>
<dbReference type="EMBL" id="JAOSHN010000003">
    <property type="protein sequence ID" value="MCU7378643.1"/>
    <property type="molecule type" value="Genomic_DNA"/>
</dbReference>
<sequence>MELTENAIYDNLIDAGCSQQTAKQFINGLKNGKTADSLKLLTAHRRTLLDSLHDAQCKIDCLDYLLYMIKKEKTNLEKRR</sequence>
<name>A0A9J6QUK9_9FIRM</name>
<dbReference type="AlphaFoldDB" id="A0A9J6QUK9"/>
<evidence type="ECO:0000313" key="2">
    <source>
        <dbReference type="Proteomes" id="UP001065549"/>
    </source>
</evidence>
<proteinExistence type="predicted"/>
<reference evidence="1" key="1">
    <citation type="submission" date="2022-09" db="EMBL/GenBank/DDBJ databases">
        <title>Culturomic study of gut microbiota in children with autism spectrum disorder.</title>
        <authorList>
            <person name="Efimov B.A."/>
            <person name="Chaplin A.V."/>
            <person name="Sokolova S.R."/>
            <person name="Pikina A.P."/>
            <person name="Korzhanova M."/>
            <person name="Belova V."/>
            <person name="Korostin D."/>
        </authorList>
    </citation>
    <scope>NUCLEOTIDE SEQUENCE</scope>
    <source>
        <strain evidence="1">ASD5510</strain>
    </source>
</reference>
<keyword evidence="2" id="KW-1185">Reference proteome</keyword>
<gene>
    <name evidence="1" type="ORF">OBO34_09785</name>
</gene>
<evidence type="ECO:0000313" key="1">
    <source>
        <dbReference type="EMBL" id="MCU7378643.1"/>
    </source>
</evidence>
<organism evidence="1 2">
    <name type="scientific">Hominibacterium faecale</name>
    <dbReference type="NCBI Taxonomy" id="2839743"/>
    <lineage>
        <taxon>Bacteria</taxon>
        <taxon>Bacillati</taxon>
        <taxon>Bacillota</taxon>
        <taxon>Clostridia</taxon>
        <taxon>Peptostreptococcales</taxon>
        <taxon>Anaerovoracaceae</taxon>
        <taxon>Hominibacterium</taxon>
    </lineage>
</organism>
<dbReference type="Proteomes" id="UP001065549">
    <property type="component" value="Unassembled WGS sequence"/>
</dbReference>
<accession>A0A9J6QUK9</accession>
<dbReference type="RefSeq" id="WP_148398060.1">
    <property type="nucleotide sequence ID" value="NZ_JAJAGH010000007.1"/>
</dbReference>
<protein>
    <submittedName>
        <fullName evidence="1">Uncharacterized protein</fullName>
    </submittedName>
</protein>